<accession>A0A6J7EXX8</accession>
<name>A0A6J7EXX8_9ZZZZ</name>
<evidence type="ECO:0000313" key="2">
    <source>
        <dbReference type="EMBL" id="CAB4884243.1"/>
    </source>
</evidence>
<gene>
    <name evidence="1" type="ORF">UFOPK2602_02241</name>
    <name evidence="2" type="ORF">UFOPK3417_01695</name>
</gene>
<dbReference type="AlphaFoldDB" id="A0A6J7EXX8"/>
<dbReference type="EMBL" id="CAFBLR010000205">
    <property type="protein sequence ID" value="CAB4884243.1"/>
    <property type="molecule type" value="Genomic_DNA"/>
</dbReference>
<sequence>MANQTIITGPNTFPTAPVPLLWTRKSPTMITIAIGMTQDVNDVDTTSRPSTALSTEIAGVMMPSP</sequence>
<reference evidence="2" key="1">
    <citation type="submission" date="2020-05" db="EMBL/GenBank/DDBJ databases">
        <authorList>
            <person name="Chiriac C."/>
            <person name="Salcher M."/>
            <person name="Ghai R."/>
            <person name="Kavagutti S V."/>
        </authorList>
    </citation>
    <scope>NUCLEOTIDE SEQUENCE</scope>
</reference>
<evidence type="ECO:0000313" key="1">
    <source>
        <dbReference type="EMBL" id="CAB4729338.1"/>
    </source>
</evidence>
<organism evidence="2">
    <name type="scientific">freshwater metagenome</name>
    <dbReference type="NCBI Taxonomy" id="449393"/>
    <lineage>
        <taxon>unclassified sequences</taxon>
        <taxon>metagenomes</taxon>
        <taxon>ecological metagenomes</taxon>
    </lineage>
</organism>
<proteinExistence type="predicted"/>
<protein>
    <submittedName>
        <fullName evidence="2">Unannotated protein</fullName>
    </submittedName>
</protein>
<dbReference type="EMBL" id="CAEZXX010000220">
    <property type="protein sequence ID" value="CAB4729338.1"/>
    <property type="molecule type" value="Genomic_DNA"/>
</dbReference>